<evidence type="ECO:0000313" key="13">
    <source>
        <dbReference type="EMBL" id="WAW15139.1"/>
    </source>
</evidence>
<dbReference type="InterPro" id="IPR013785">
    <property type="entry name" value="Aldolase_TIM"/>
</dbReference>
<dbReference type="EMBL" id="CP114052">
    <property type="protein sequence ID" value="WAW15139.1"/>
    <property type="molecule type" value="Genomic_DNA"/>
</dbReference>
<comment type="pathway">
    <text evidence="2">Cofactor biosynthesis; NAD(+) biosynthesis; nicotinate D-ribonucleotide from quinolinate: step 1/1.</text>
</comment>
<evidence type="ECO:0000259" key="12">
    <source>
        <dbReference type="Pfam" id="PF02749"/>
    </source>
</evidence>
<name>A0ABY7JPQ1_9FIRM</name>
<dbReference type="InterPro" id="IPR037128">
    <property type="entry name" value="Quinolinate_PRibosylTase_N_sf"/>
</dbReference>
<dbReference type="CDD" id="cd01572">
    <property type="entry name" value="QPRTase"/>
    <property type="match status" value="1"/>
</dbReference>
<evidence type="ECO:0000256" key="7">
    <source>
        <dbReference type="ARBA" id="ARBA00022679"/>
    </source>
</evidence>
<comment type="catalytic activity">
    <reaction evidence="9">
        <text>nicotinate beta-D-ribonucleotide + CO2 + diphosphate = quinolinate + 5-phospho-alpha-D-ribose 1-diphosphate + 2 H(+)</text>
        <dbReference type="Rhea" id="RHEA:12733"/>
        <dbReference type="ChEBI" id="CHEBI:15378"/>
        <dbReference type="ChEBI" id="CHEBI:16526"/>
        <dbReference type="ChEBI" id="CHEBI:29959"/>
        <dbReference type="ChEBI" id="CHEBI:33019"/>
        <dbReference type="ChEBI" id="CHEBI:57502"/>
        <dbReference type="ChEBI" id="CHEBI:58017"/>
        <dbReference type="EC" id="2.4.2.19"/>
    </reaction>
</comment>
<dbReference type="InterPro" id="IPR002638">
    <property type="entry name" value="Quinolinate_PRibosylTrfase_C"/>
</dbReference>
<dbReference type="Pfam" id="PF01729">
    <property type="entry name" value="QRPTase_C"/>
    <property type="match status" value="1"/>
</dbReference>
<sequence>MIDYCMPNNFLIDKHIKKSLAEDITNEDISTNSIYKNGENATIDLIAKDNGIIAGIDIFKRVFEIIDSNISFNIKKFDGDSVKKSDLILTITGDVKTILMGERVALNYLQHLSGIATTTNNIIKKLNDPNIKILDTRKTTPSMRIFEKYAVKIGGGYNHRYNLSDMIMLKDNHIAAAGSIKEAIKRARDYSPFIKKIEIETETLDMVKEAIENNVDIIMLDNMSIDDIKKAIKIIDKKAIIECSGNVDINNISRFKGLDINYISSGYITHSSKILDISMKNLKII</sequence>
<dbReference type="Gene3D" id="3.90.1170.20">
    <property type="entry name" value="Quinolinate phosphoribosyl transferase, N-terminal domain"/>
    <property type="match status" value="1"/>
</dbReference>
<dbReference type="InterPro" id="IPR004393">
    <property type="entry name" value="NadC"/>
</dbReference>
<dbReference type="RefSeq" id="WP_269311832.1">
    <property type="nucleotide sequence ID" value="NZ_CP114052.1"/>
</dbReference>
<dbReference type="SUPFAM" id="SSF54675">
    <property type="entry name" value="Nicotinate/Quinolinate PRTase N-terminal domain-like"/>
    <property type="match status" value="1"/>
</dbReference>
<evidence type="ECO:0000256" key="5">
    <source>
        <dbReference type="ARBA" id="ARBA00022642"/>
    </source>
</evidence>
<reference evidence="13" key="1">
    <citation type="submission" date="2022-12" db="EMBL/GenBank/DDBJ databases">
        <title>Peptostreptococcus.</title>
        <authorList>
            <person name="Lee S.H."/>
        </authorList>
    </citation>
    <scope>NUCLEOTIDE SEQUENCE</scope>
    <source>
        <strain evidence="13">CBA3647</strain>
    </source>
</reference>
<dbReference type="SUPFAM" id="SSF51690">
    <property type="entry name" value="Nicotinate/Quinolinate PRTase C-terminal domain-like"/>
    <property type="match status" value="1"/>
</dbReference>
<dbReference type="Gene3D" id="3.20.20.70">
    <property type="entry name" value="Aldolase class I"/>
    <property type="match status" value="1"/>
</dbReference>
<protein>
    <recommendedName>
        <fullName evidence="4">nicotinate-nucleotide diphosphorylase (carboxylating)</fullName>
        <ecNumber evidence="4">2.4.2.19</ecNumber>
    </recommendedName>
    <alternativeName>
        <fullName evidence="8">Quinolinate phosphoribosyltransferase [decarboxylating]</fullName>
    </alternativeName>
</protein>
<evidence type="ECO:0000256" key="2">
    <source>
        <dbReference type="ARBA" id="ARBA00004893"/>
    </source>
</evidence>
<dbReference type="NCBIfam" id="TIGR00078">
    <property type="entry name" value="nadC"/>
    <property type="match status" value="1"/>
</dbReference>
<dbReference type="InterPro" id="IPR022412">
    <property type="entry name" value="Quinolinate_PRibosylTrfase_N"/>
</dbReference>
<dbReference type="PIRSF" id="PIRSF006250">
    <property type="entry name" value="NadC_ModD"/>
    <property type="match status" value="1"/>
</dbReference>
<dbReference type="EC" id="2.4.2.19" evidence="4"/>
<keyword evidence="14" id="KW-1185">Reference proteome</keyword>
<evidence type="ECO:0000256" key="1">
    <source>
        <dbReference type="ARBA" id="ARBA00003237"/>
    </source>
</evidence>
<evidence type="ECO:0000313" key="14">
    <source>
        <dbReference type="Proteomes" id="UP001164187"/>
    </source>
</evidence>
<evidence type="ECO:0000256" key="4">
    <source>
        <dbReference type="ARBA" id="ARBA00011944"/>
    </source>
</evidence>
<keyword evidence="7 10" id="KW-0808">Transferase</keyword>
<evidence type="ECO:0000256" key="8">
    <source>
        <dbReference type="ARBA" id="ARBA00033102"/>
    </source>
</evidence>
<organism evidence="13 14">
    <name type="scientific">Peptostreptococcus equinus</name>
    <dbReference type="NCBI Taxonomy" id="3003601"/>
    <lineage>
        <taxon>Bacteria</taxon>
        <taxon>Bacillati</taxon>
        <taxon>Bacillota</taxon>
        <taxon>Clostridia</taxon>
        <taxon>Peptostreptococcales</taxon>
        <taxon>Peptostreptococcaceae</taxon>
        <taxon>Peptostreptococcus</taxon>
    </lineage>
</organism>
<comment type="function">
    <text evidence="1">Involved in the catabolism of quinolinic acid (QA).</text>
</comment>
<accession>A0ABY7JPQ1</accession>
<keyword evidence="5" id="KW-0662">Pyridine nucleotide biosynthesis</keyword>
<dbReference type="InterPro" id="IPR036068">
    <property type="entry name" value="Nicotinate_pribotase-like_C"/>
</dbReference>
<evidence type="ECO:0000256" key="10">
    <source>
        <dbReference type="PIRNR" id="PIRNR006250"/>
    </source>
</evidence>
<dbReference type="InterPro" id="IPR027277">
    <property type="entry name" value="NadC/ModD"/>
</dbReference>
<feature type="domain" description="Quinolinate phosphoribosyl transferase N-terminal" evidence="12">
    <location>
        <begin position="28"/>
        <end position="113"/>
    </location>
</feature>
<feature type="domain" description="Quinolinate phosphoribosyl transferase C-terminal" evidence="11">
    <location>
        <begin position="115"/>
        <end position="280"/>
    </location>
</feature>
<dbReference type="GO" id="GO:0004514">
    <property type="term" value="F:nicotinate-nucleotide diphosphorylase (carboxylating) activity"/>
    <property type="evidence" value="ECO:0007669"/>
    <property type="project" value="UniProtKB-EC"/>
</dbReference>
<evidence type="ECO:0000256" key="6">
    <source>
        <dbReference type="ARBA" id="ARBA00022676"/>
    </source>
</evidence>
<keyword evidence="6 10" id="KW-0328">Glycosyltransferase</keyword>
<evidence type="ECO:0000259" key="11">
    <source>
        <dbReference type="Pfam" id="PF01729"/>
    </source>
</evidence>
<gene>
    <name evidence="13" type="primary">nadC</name>
    <name evidence="13" type="ORF">O0R46_01440</name>
</gene>
<dbReference type="Pfam" id="PF02749">
    <property type="entry name" value="QRPTase_N"/>
    <property type="match status" value="1"/>
</dbReference>
<comment type="similarity">
    <text evidence="3 10">Belongs to the NadC/ModD family.</text>
</comment>
<dbReference type="PANTHER" id="PTHR32179">
    <property type="entry name" value="NICOTINATE-NUCLEOTIDE PYROPHOSPHORYLASE [CARBOXYLATING]"/>
    <property type="match status" value="1"/>
</dbReference>
<dbReference type="PANTHER" id="PTHR32179:SF3">
    <property type="entry name" value="NICOTINATE-NUCLEOTIDE PYROPHOSPHORYLASE [CARBOXYLATING]"/>
    <property type="match status" value="1"/>
</dbReference>
<dbReference type="Proteomes" id="UP001164187">
    <property type="component" value="Chromosome"/>
</dbReference>
<evidence type="ECO:0000256" key="9">
    <source>
        <dbReference type="ARBA" id="ARBA00047445"/>
    </source>
</evidence>
<evidence type="ECO:0000256" key="3">
    <source>
        <dbReference type="ARBA" id="ARBA00009400"/>
    </source>
</evidence>
<proteinExistence type="inferred from homology"/>